<dbReference type="SUPFAM" id="SSF48452">
    <property type="entry name" value="TPR-like"/>
    <property type="match status" value="1"/>
</dbReference>
<accession>A0ABN2FQ59</accession>
<comment type="caution">
    <text evidence="2">The sequence shown here is derived from an EMBL/GenBank/DDBJ whole genome shotgun (WGS) entry which is preliminary data.</text>
</comment>
<dbReference type="EMBL" id="BAAANY010000001">
    <property type="protein sequence ID" value="GAA1656355.1"/>
    <property type="molecule type" value="Genomic_DNA"/>
</dbReference>
<dbReference type="Proteomes" id="UP001500618">
    <property type="component" value="Unassembled WGS sequence"/>
</dbReference>
<gene>
    <name evidence="2" type="ORF">GCM10009765_02160</name>
</gene>
<evidence type="ECO:0000313" key="3">
    <source>
        <dbReference type="Proteomes" id="UP001500618"/>
    </source>
</evidence>
<evidence type="ECO:0000313" key="2">
    <source>
        <dbReference type="EMBL" id="GAA1656355.1"/>
    </source>
</evidence>
<dbReference type="PANTHER" id="PTHR35807">
    <property type="entry name" value="TRANSCRIPTIONAL REGULATOR REDD-RELATED"/>
    <property type="match status" value="1"/>
</dbReference>
<proteinExistence type="predicted"/>
<dbReference type="SUPFAM" id="SSF46894">
    <property type="entry name" value="C-terminal effector domain of the bipartite response regulators"/>
    <property type="match status" value="1"/>
</dbReference>
<keyword evidence="3" id="KW-1185">Reference proteome</keyword>
<dbReference type="Gene3D" id="1.25.40.10">
    <property type="entry name" value="Tetratricopeptide repeat domain"/>
    <property type="match status" value="1"/>
</dbReference>
<dbReference type="InterPro" id="IPR016032">
    <property type="entry name" value="Sig_transdc_resp-reg_C-effctor"/>
</dbReference>
<dbReference type="SMART" id="SM01043">
    <property type="entry name" value="BTAD"/>
    <property type="match status" value="1"/>
</dbReference>
<dbReference type="Pfam" id="PF03704">
    <property type="entry name" value="BTAD"/>
    <property type="match status" value="1"/>
</dbReference>
<organism evidence="2 3">
    <name type="scientific">Fodinicola feengrottensis</name>
    <dbReference type="NCBI Taxonomy" id="435914"/>
    <lineage>
        <taxon>Bacteria</taxon>
        <taxon>Bacillati</taxon>
        <taxon>Actinomycetota</taxon>
        <taxon>Actinomycetes</taxon>
        <taxon>Mycobacteriales</taxon>
        <taxon>Fodinicola</taxon>
    </lineage>
</organism>
<name>A0ABN2FQ59_9ACTN</name>
<sequence>MPLSVWRWKKSQELFKFLLSRRNRATSRELLMDVLWPDESSSRVANRLSVALSAVRTVLDPDRVHPADFFVAADRYAVTLSNLAVDAEIFVFHATVALERHYCGDRDAAHALAFAESLYVGDFLPADQCVEWTAPVRETAKANYLEVVRALAKLSADSGQHHLAVRYHLQALQRDAFDEAAHLGLVQAFLTTGRTSAAHRHYRSYVARMAEIGVDPAPPPAVDRLRTRLAG</sequence>
<protein>
    <recommendedName>
        <fullName evidence="1">Bacterial transcriptional activator domain-containing protein</fullName>
    </recommendedName>
</protein>
<dbReference type="InterPro" id="IPR036388">
    <property type="entry name" value="WH-like_DNA-bd_sf"/>
</dbReference>
<dbReference type="InterPro" id="IPR005158">
    <property type="entry name" value="BTAD"/>
</dbReference>
<dbReference type="PANTHER" id="PTHR35807:SF2">
    <property type="entry name" value="TRANSCRIPTIONAL ACTIVATOR DOMAIN"/>
    <property type="match status" value="1"/>
</dbReference>
<dbReference type="RefSeq" id="WP_344306259.1">
    <property type="nucleotide sequence ID" value="NZ_BAAANY010000001.1"/>
</dbReference>
<dbReference type="Gene3D" id="1.10.10.10">
    <property type="entry name" value="Winged helix-like DNA-binding domain superfamily/Winged helix DNA-binding domain"/>
    <property type="match status" value="1"/>
</dbReference>
<evidence type="ECO:0000259" key="1">
    <source>
        <dbReference type="SMART" id="SM01043"/>
    </source>
</evidence>
<feature type="domain" description="Bacterial transcriptional activator" evidence="1">
    <location>
        <begin position="85"/>
        <end position="230"/>
    </location>
</feature>
<dbReference type="InterPro" id="IPR051677">
    <property type="entry name" value="AfsR-DnrI-RedD_regulator"/>
</dbReference>
<reference evidence="2 3" key="1">
    <citation type="journal article" date="2019" name="Int. J. Syst. Evol. Microbiol.">
        <title>The Global Catalogue of Microorganisms (GCM) 10K type strain sequencing project: providing services to taxonomists for standard genome sequencing and annotation.</title>
        <authorList>
            <consortium name="The Broad Institute Genomics Platform"/>
            <consortium name="The Broad Institute Genome Sequencing Center for Infectious Disease"/>
            <person name="Wu L."/>
            <person name="Ma J."/>
        </authorList>
    </citation>
    <scope>NUCLEOTIDE SEQUENCE [LARGE SCALE GENOMIC DNA]</scope>
    <source>
        <strain evidence="2 3">JCM 14718</strain>
    </source>
</reference>
<dbReference type="InterPro" id="IPR011990">
    <property type="entry name" value="TPR-like_helical_dom_sf"/>
</dbReference>